<dbReference type="GO" id="GO:0009228">
    <property type="term" value="P:thiamine biosynthetic process"/>
    <property type="evidence" value="ECO:0007669"/>
    <property type="project" value="InterPro"/>
</dbReference>
<dbReference type="InterPro" id="IPR038521">
    <property type="entry name" value="ThiC/Bza_core_dom"/>
</dbReference>
<keyword evidence="4" id="KW-0479">Metal-binding</keyword>
<evidence type="ECO:0000256" key="6">
    <source>
        <dbReference type="ARBA" id="ARBA00023004"/>
    </source>
</evidence>
<evidence type="ECO:0000256" key="2">
    <source>
        <dbReference type="ARBA" id="ARBA00022485"/>
    </source>
</evidence>
<keyword evidence="7" id="KW-0411">Iron-sulfur</keyword>
<evidence type="ECO:0000256" key="4">
    <source>
        <dbReference type="ARBA" id="ARBA00022723"/>
    </source>
</evidence>
<sequence>MYGMDIEWTAAGTITAGVITGVEIGWMVYNERENPLYEQYDRLLEIAYKFDMTLSLGDGMRPGCLADATDRAQIEELL</sequence>
<comment type="cofactor">
    <cofactor evidence="1">
        <name>[4Fe-4S] cluster</name>
        <dbReference type="ChEBI" id="CHEBI:49883"/>
    </cofactor>
</comment>
<dbReference type="GO" id="GO:0051539">
    <property type="term" value="F:4 iron, 4 sulfur cluster binding"/>
    <property type="evidence" value="ECO:0007669"/>
    <property type="project" value="UniProtKB-KW"/>
</dbReference>
<gene>
    <name evidence="9" type="ORF">LCGC14_2457800</name>
</gene>
<dbReference type="AlphaFoldDB" id="A0A0F9DRD6"/>
<comment type="caution">
    <text evidence="9">The sequence shown here is derived from an EMBL/GenBank/DDBJ whole genome shotgun (WGS) entry which is preliminary data.</text>
</comment>
<dbReference type="PANTHER" id="PTHR30557:SF1">
    <property type="entry name" value="PHOSPHOMETHYLPYRIMIDINE SYNTHASE, CHLOROPLASTIC"/>
    <property type="match status" value="1"/>
</dbReference>
<keyword evidence="5" id="KW-0862">Zinc</keyword>
<dbReference type="InterPro" id="IPR002817">
    <property type="entry name" value="ThiC/BzaA/B"/>
</dbReference>
<evidence type="ECO:0000256" key="1">
    <source>
        <dbReference type="ARBA" id="ARBA00001966"/>
    </source>
</evidence>
<dbReference type="Gene3D" id="3.20.20.540">
    <property type="entry name" value="Radical SAM ThiC family, central domain"/>
    <property type="match status" value="1"/>
</dbReference>
<accession>A0A0F9DRD6</accession>
<evidence type="ECO:0000256" key="8">
    <source>
        <dbReference type="ARBA" id="ARBA00023239"/>
    </source>
</evidence>
<dbReference type="GO" id="GO:0005829">
    <property type="term" value="C:cytosol"/>
    <property type="evidence" value="ECO:0007669"/>
    <property type="project" value="TreeGrafter"/>
</dbReference>
<name>A0A0F9DRD6_9ZZZZ</name>
<dbReference type="PANTHER" id="PTHR30557">
    <property type="entry name" value="THIAMINE BIOSYNTHESIS PROTEIN THIC"/>
    <property type="match status" value="1"/>
</dbReference>
<organism evidence="9">
    <name type="scientific">marine sediment metagenome</name>
    <dbReference type="NCBI Taxonomy" id="412755"/>
    <lineage>
        <taxon>unclassified sequences</taxon>
        <taxon>metagenomes</taxon>
        <taxon>ecological metagenomes</taxon>
    </lineage>
</organism>
<dbReference type="EMBL" id="LAZR01038190">
    <property type="protein sequence ID" value="KKL20206.1"/>
    <property type="molecule type" value="Genomic_DNA"/>
</dbReference>
<keyword evidence="6" id="KW-0408">Iron</keyword>
<proteinExistence type="predicted"/>
<dbReference type="Pfam" id="PF01964">
    <property type="entry name" value="ThiC_Rad_SAM"/>
    <property type="match status" value="1"/>
</dbReference>
<dbReference type="GO" id="GO:0046872">
    <property type="term" value="F:metal ion binding"/>
    <property type="evidence" value="ECO:0007669"/>
    <property type="project" value="UniProtKB-KW"/>
</dbReference>
<evidence type="ECO:0000256" key="7">
    <source>
        <dbReference type="ARBA" id="ARBA00023014"/>
    </source>
</evidence>
<reference evidence="9" key="1">
    <citation type="journal article" date="2015" name="Nature">
        <title>Complex archaea that bridge the gap between prokaryotes and eukaryotes.</title>
        <authorList>
            <person name="Spang A."/>
            <person name="Saw J.H."/>
            <person name="Jorgensen S.L."/>
            <person name="Zaremba-Niedzwiedzka K."/>
            <person name="Martijn J."/>
            <person name="Lind A.E."/>
            <person name="van Eijk R."/>
            <person name="Schleper C."/>
            <person name="Guy L."/>
            <person name="Ettema T.J."/>
        </authorList>
    </citation>
    <scope>NUCLEOTIDE SEQUENCE</scope>
</reference>
<feature type="non-terminal residue" evidence="9">
    <location>
        <position position="78"/>
    </location>
</feature>
<keyword evidence="2" id="KW-0004">4Fe-4S</keyword>
<protein>
    <submittedName>
        <fullName evidence="9">Uncharacterized protein</fullName>
    </submittedName>
</protein>
<dbReference type="GO" id="GO:0016829">
    <property type="term" value="F:lyase activity"/>
    <property type="evidence" value="ECO:0007669"/>
    <property type="project" value="UniProtKB-KW"/>
</dbReference>
<evidence type="ECO:0000256" key="5">
    <source>
        <dbReference type="ARBA" id="ARBA00022833"/>
    </source>
</evidence>
<keyword evidence="3" id="KW-0949">S-adenosyl-L-methionine</keyword>
<evidence type="ECO:0000256" key="3">
    <source>
        <dbReference type="ARBA" id="ARBA00022691"/>
    </source>
</evidence>
<evidence type="ECO:0000313" key="9">
    <source>
        <dbReference type="EMBL" id="KKL20206.1"/>
    </source>
</evidence>
<keyword evidence="8" id="KW-0456">Lyase</keyword>